<reference evidence="3 4" key="1">
    <citation type="journal article" date="2020" name="Phytopathology">
        <title>Genome Sequence Resources of Colletotrichum truncatum, C. plurivorum, C. musicola, and C. sojae: Four Species Pathogenic to Soybean (Glycine max).</title>
        <authorList>
            <person name="Rogerio F."/>
            <person name="Boufleur T.R."/>
            <person name="Ciampi-Guillardi M."/>
            <person name="Sukno S.A."/>
            <person name="Thon M.R."/>
            <person name="Massola Junior N.S."/>
            <person name="Baroncelli R."/>
        </authorList>
    </citation>
    <scope>NUCLEOTIDE SEQUENCE [LARGE SCALE GENOMIC DNA]</scope>
    <source>
        <strain evidence="3 4">LFN0009</strain>
    </source>
</reference>
<gene>
    <name evidence="3" type="ORF">CSOJ01_10750</name>
</gene>
<proteinExistence type="predicted"/>
<dbReference type="EC" id="3.5.1.23" evidence="1"/>
<dbReference type="PANTHER" id="PTHR28583">
    <property type="entry name" value="ACID AMIDASE"/>
    <property type="match status" value="1"/>
</dbReference>
<dbReference type="AlphaFoldDB" id="A0A8H6MP07"/>
<keyword evidence="4" id="KW-1185">Reference proteome</keyword>
<dbReference type="Proteomes" id="UP000652219">
    <property type="component" value="Unassembled WGS sequence"/>
</dbReference>
<dbReference type="EMBL" id="WIGN01000231">
    <property type="protein sequence ID" value="KAF6803674.1"/>
    <property type="molecule type" value="Genomic_DNA"/>
</dbReference>
<name>A0A8H6MP07_9PEZI</name>
<dbReference type="InterPro" id="IPR029130">
    <property type="entry name" value="Acid_ceramidase_N"/>
</dbReference>
<comment type="caution">
    <text evidence="3">The sequence shown here is derived from an EMBL/GenBank/DDBJ whole genome shotgun (WGS) entry which is preliminary data.</text>
</comment>
<protein>
    <recommendedName>
        <fullName evidence="1">ceramidase</fullName>
        <ecNumber evidence="1">3.5.1.23</ecNumber>
    </recommendedName>
</protein>
<dbReference type="GO" id="GO:0017040">
    <property type="term" value="F:N-acylsphingosine amidohydrolase activity"/>
    <property type="evidence" value="ECO:0007669"/>
    <property type="project" value="UniProtKB-EC"/>
</dbReference>
<evidence type="ECO:0000259" key="2">
    <source>
        <dbReference type="Pfam" id="PF15508"/>
    </source>
</evidence>
<organism evidence="3 4">
    <name type="scientific">Colletotrichum sojae</name>
    <dbReference type="NCBI Taxonomy" id="2175907"/>
    <lineage>
        <taxon>Eukaryota</taxon>
        <taxon>Fungi</taxon>
        <taxon>Dikarya</taxon>
        <taxon>Ascomycota</taxon>
        <taxon>Pezizomycotina</taxon>
        <taxon>Sordariomycetes</taxon>
        <taxon>Hypocreomycetidae</taxon>
        <taxon>Glomerellales</taxon>
        <taxon>Glomerellaceae</taxon>
        <taxon>Colletotrichum</taxon>
        <taxon>Colletotrichum orchidearum species complex</taxon>
    </lineage>
</organism>
<accession>A0A8H6MP07</accession>
<sequence>MSSPKVPVYRIDLALPPEQRYLHIARDFADQLKAIAPLFDLVLAQILVYRPIIYLTKIVVRLCLRSVCDPEETREIRSIAAAAGVDVHLIVALNTLLDCLLGCTSGAIPVRTDDAPDAPARLMHFRTLDWGMPELTDLLVQLDFVDSESAQPDKVLARSITYAGFVGTLTGVRPGLSLSLNHRPLMNARTTKSIFHQVLVVLGLRPSIASNLRQVLLAPTLPVASPERDSSNDALVSFAKSFSLRPSPTCYLIFSTPTEAVVIQKDHVGGNINRSYDFIAQANHDTDHTSCCGAAEFHHRALALGDASLISPEQAWLGMSAERQDFVHDHWRAYCKRDEDYEPNVANGISNSPSSGGSCIVTAFVRKTKQEKTTGVTREMLQKWITSEPVFNELTHFATIMDPSSGDVVCIEKRMV</sequence>
<evidence type="ECO:0000313" key="4">
    <source>
        <dbReference type="Proteomes" id="UP000652219"/>
    </source>
</evidence>
<dbReference type="Pfam" id="PF15508">
    <property type="entry name" value="NAAA-beta"/>
    <property type="match status" value="1"/>
</dbReference>
<evidence type="ECO:0000313" key="3">
    <source>
        <dbReference type="EMBL" id="KAF6803674.1"/>
    </source>
</evidence>
<dbReference type="PANTHER" id="PTHR28583:SF1">
    <property type="entry name" value="ACID CERAMIDASE"/>
    <property type="match status" value="1"/>
</dbReference>
<evidence type="ECO:0000256" key="1">
    <source>
        <dbReference type="ARBA" id="ARBA00011891"/>
    </source>
</evidence>
<feature type="domain" description="Acid ceramidase N-terminal" evidence="2">
    <location>
        <begin position="5"/>
        <end position="53"/>
    </location>
</feature>